<dbReference type="EMBL" id="MU150277">
    <property type="protein sequence ID" value="KAF9461964.1"/>
    <property type="molecule type" value="Genomic_DNA"/>
</dbReference>
<proteinExistence type="predicted"/>
<gene>
    <name evidence="1" type="ORF">BDZ94DRAFT_1262624</name>
</gene>
<reference evidence="1" key="1">
    <citation type="submission" date="2020-11" db="EMBL/GenBank/DDBJ databases">
        <authorList>
            <consortium name="DOE Joint Genome Institute"/>
            <person name="Ahrendt S."/>
            <person name="Riley R."/>
            <person name="Andreopoulos W."/>
            <person name="Labutti K."/>
            <person name="Pangilinan J."/>
            <person name="Ruiz-Duenas F.J."/>
            <person name="Barrasa J.M."/>
            <person name="Sanchez-Garcia M."/>
            <person name="Camarero S."/>
            <person name="Miyauchi S."/>
            <person name="Serrano A."/>
            <person name="Linde D."/>
            <person name="Babiker R."/>
            <person name="Drula E."/>
            <person name="Ayuso-Fernandez I."/>
            <person name="Pacheco R."/>
            <person name="Padilla G."/>
            <person name="Ferreira P."/>
            <person name="Barriuso J."/>
            <person name="Kellner H."/>
            <person name="Castanera R."/>
            <person name="Alfaro M."/>
            <person name="Ramirez L."/>
            <person name="Pisabarro A.G."/>
            <person name="Kuo A."/>
            <person name="Tritt A."/>
            <person name="Lipzen A."/>
            <person name="He G."/>
            <person name="Yan M."/>
            <person name="Ng V."/>
            <person name="Cullen D."/>
            <person name="Martin F."/>
            <person name="Rosso M.-N."/>
            <person name="Henrissat B."/>
            <person name="Hibbett D."/>
            <person name="Martinez A.T."/>
            <person name="Grigoriev I.V."/>
        </authorList>
    </citation>
    <scope>NUCLEOTIDE SEQUENCE</scope>
    <source>
        <strain evidence="1">CBS 247.69</strain>
    </source>
</reference>
<organism evidence="1 2">
    <name type="scientific">Collybia nuda</name>
    <dbReference type="NCBI Taxonomy" id="64659"/>
    <lineage>
        <taxon>Eukaryota</taxon>
        <taxon>Fungi</taxon>
        <taxon>Dikarya</taxon>
        <taxon>Basidiomycota</taxon>
        <taxon>Agaricomycotina</taxon>
        <taxon>Agaricomycetes</taxon>
        <taxon>Agaricomycetidae</taxon>
        <taxon>Agaricales</taxon>
        <taxon>Tricholomatineae</taxon>
        <taxon>Clitocybaceae</taxon>
        <taxon>Collybia</taxon>
    </lineage>
</organism>
<keyword evidence="2" id="KW-1185">Reference proteome</keyword>
<sequence length="56" mass="6576">MIPVFVDLCEPFPRPPKRRIMMLMNRLCRNKKSRSGPAEPTRALGRRGYFQDSKLL</sequence>
<comment type="caution">
    <text evidence="1">The sequence shown here is derived from an EMBL/GenBank/DDBJ whole genome shotgun (WGS) entry which is preliminary data.</text>
</comment>
<evidence type="ECO:0000313" key="2">
    <source>
        <dbReference type="Proteomes" id="UP000807353"/>
    </source>
</evidence>
<name>A0A9P6CIK4_9AGAR</name>
<dbReference type="AlphaFoldDB" id="A0A9P6CIK4"/>
<dbReference type="Proteomes" id="UP000807353">
    <property type="component" value="Unassembled WGS sequence"/>
</dbReference>
<evidence type="ECO:0000313" key="1">
    <source>
        <dbReference type="EMBL" id="KAF9461964.1"/>
    </source>
</evidence>
<accession>A0A9P6CIK4</accession>
<protein>
    <submittedName>
        <fullName evidence="1">Uncharacterized protein</fullName>
    </submittedName>
</protein>